<evidence type="ECO:0000313" key="2">
    <source>
        <dbReference type="EMBL" id="OAI19792.1"/>
    </source>
</evidence>
<proteinExistence type="predicted"/>
<dbReference type="Proteomes" id="UP000077857">
    <property type="component" value="Unassembled WGS sequence"/>
</dbReference>
<evidence type="ECO:0000256" key="1">
    <source>
        <dbReference type="SAM" id="SignalP"/>
    </source>
</evidence>
<protein>
    <recommendedName>
        <fullName evidence="4">Fungal chitosanase</fullName>
    </recommendedName>
</protein>
<comment type="caution">
    <text evidence="2">The sequence shown here is derived from an EMBL/GenBank/DDBJ whole genome shotgun (WGS) entry which is preliminary data.</text>
</comment>
<dbReference type="OrthoDB" id="9182643at2"/>
<reference evidence="2 3" key="1">
    <citation type="submission" date="2016-03" db="EMBL/GenBank/DDBJ databases">
        <authorList>
            <person name="Ploux O."/>
        </authorList>
    </citation>
    <scope>NUCLEOTIDE SEQUENCE [LARGE SCALE GENOMIC DNA]</scope>
    <source>
        <strain evidence="2 3">R-45378</strain>
    </source>
</reference>
<keyword evidence="1" id="KW-0732">Signal</keyword>
<feature type="signal peptide" evidence="1">
    <location>
        <begin position="1"/>
        <end position="28"/>
    </location>
</feature>
<dbReference type="RefSeq" id="WP_064039403.1">
    <property type="nucleotide sequence ID" value="NZ_LUUJ01000045.1"/>
</dbReference>
<dbReference type="EMBL" id="LUUJ01000045">
    <property type="protein sequence ID" value="OAI19792.1"/>
    <property type="molecule type" value="Genomic_DNA"/>
</dbReference>
<name>A0A177NPM3_9GAMM</name>
<accession>A0A177NPM3</accession>
<dbReference type="AlphaFoldDB" id="A0A177NPM3"/>
<feature type="chain" id="PRO_5008069394" description="Fungal chitosanase" evidence="1">
    <location>
        <begin position="29"/>
        <end position="318"/>
    </location>
</feature>
<organism evidence="2 3">
    <name type="scientific">Methylomonas koyamae</name>
    <dbReference type="NCBI Taxonomy" id="702114"/>
    <lineage>
        <taxon>Bacteria</taxon>
        <taxon>Pseudomonadati</taxon>
        <taxon>Pseudomonadota</taxon>
        <taxon>Gammaproteobacteria</taxon>
        <taxon>Methylococcales</taxon>
        <taxon>Methylococcaceae</taxon>
        <taxon>Methylomonas</taxon>
    </lineage>
</organism>
<evidence type="ECO:0008006" key="4">
    <source>
        <dbReference type="Google" id="ProtNLM"/>
    </source>
</evidence>
<sequence length="318" mass="33598">MSDCHFAKTVRRAAIGCSLLFAVAAGHAVECGMAPAFKQPDGNAKTGFTPVWSDRDAKALFFIEALNVNTDGTRRSYSVDDFWGEEKALNNLCNAMSDACAGLDKEGLRLRRLLTQKAFAAGWPADLTAQTKISPAIIPFVAGKPCPPVDGFLVSATALHKPNVADACDIGNYADALVTPALVLPKNPGKNTLSEFAKRNAKVGDLAVALVPGSSAPVFAVVGDTGPAKELGEGSVALNGKLLGKNAPPANYQEVRGKGKYKGKAWTVPQAMVLIFPASRDSADPYMTPERIDAAAKQRFDDWGGLERLTACAADYGR</sequence>
<evidence type="ECO:0000313" key="3">
    <source>
        <dbReference type="Proteomes" id="UP000077857"/>
    </source>
</evidence>
<gene>
    <name evidence="2" type="ORF">A1507_06425</name>
</gene>